<dbReference type="InterPro" id="IPR002035">
    <property type="entry name" value="VWF_A"/>
</dbReference>
<dbReference type="PANTHER" id="PTHR39338">
    <property type="entry name" value="BLL5662 PROTEIN-RELATED"/>
    <property type="match status" value="1"/>
</dbReference>
<comment type="caution">
    <text evidence="3">The sequence shown here is derived from an EMBL/GenBank/DDBJ whole genome shotgun (WGS) entry which is preliminary data.</text>
</comment>
<dbReference type="Pfam" id="PF05762">
    <property type="entry name" value="VWA_CoxE"/>
    <property type="match status" value="1"/>
</dbReference>
<evidence type="ECO:0000313" key="4">
    <source>
        <dbReference type="Proteomes" id="UP001202827"/>
    </source>
</evidence>
<dbReference type="InterPro" id="IPR011195">
    <property type="entry name" value="UCP010256"/>
</dbReference>
<dbReference type="PIRSF" id="PIRSF010256">
    <property type="entry name" value="CoxE_vWa"/>
    <property type="match status" value="1"/>
</dbReference>
<protein>
    <submittedName>
        <fullName evidence="3">VWA domain-containing protein</fullName>
    </submittedName>
</protein>
<sequence>MVSDQAAGSGRFADNLVYFSRVLRRAGLKTGPAAAADAIAAVDAIGIGSREEFHAALSAVFVKRHEDQPVFDEAFELFWRPRDLVGKMIALMSPKAPAGRQREKQRAGSTRAGEALTAEQQGKPPKQEPQVEVDSRFTVSANEVFKHTDFAQMTAAELARARQELKKLALPLDKVATRRFKSSHRPPIIDPRATMRHAMRSGGDLILPRFRQRKMMPPPLVILADISGSMSQYTRIFLQFVHALTEKRTRVHTFLFGTRLTNVTREMRRRDPDEAIALCSDAVRDWSGGTRIGSTLAEFNRLWSRRVLGQGAVVLLITDGLEREGVEELETEMDRLHRSCRRLIWLNPLLRFDGFEAKARGVKAMLPHVDEFRAVHNLQSLADLASALSANMTNAADPRRYLDIRRVA</sequence>
<organism evidence="3 4">
    <name type="scientific">Neorhizobium turbinariae</name>
    <dbReference type="NCBI Taxonomy" id="2937795"/>
    <lineage>
        <taxon>Bacteria</taxon>
        <taxon>Pseudomonadati</taxon>
        <taxon>Pseudomonadota</taxon>
        <taxon>Alphaproteobacteria</taxon>
        <taxon>Hyphomicrobiales</taxon>
        <taxon>Rhizobiaceae</taxon>
        <taxon>Rhizobium/Agrobacterium group</taxon>
        <taxon>Neorhizobium</taxon>
    </lineage>
</organism>
<dbReference type="InterPro" id="IPR036465">
    <property type="entry name" value="vWFA_dom_sf"/>
</dbReference>
<evidence type="ECO:0000313" key="3">
    <source>
        <dbReference type="EMBL" id="MCK8781087.1"/>
    </source>
</evidence>
<dbReference type="Proteomes" id="UP001202827">
    <property type="component" value="Unassembled WGS sequence"/>
</dbReference>
<keyword evidence="4" id="KW-1185">Reference proteome</keyword>
<feature type="domain" description="VWFA" evidence="2">
    <location>
        <begin position="217"/>
        <end position="393"/>
    </location>
</feature>
<dbReference type="PANTHER" id="PTHR39338:SF6">
    <property type="entry name" value="BLL5662 PROTEIN"/>
    <property type="match status" value="1"/>
</dbReference>
<name>A0ABT0IT92_9HYPH</name>
<dbReference type="SUPFAM" id="SSF53300">
    <property type="entry name" value="vWA-like"/>
    <property type="match status" value="1"/>
</dbReference>
<dbReference type="CDD" id="cd00198">
    <property type="entry name" value="vWFA"/>
    <property type="match status" value="1"/>
</dbReference>
<proteinExistence type="predicted"/>
<dbReference type="EMBL" id="JALPRY010000015">
    <property type="protein sequence ID" value="MCK8781087.1"/>
    <property type="molecule type" value="Genomic_DNA"/>
</dbReference>
<dbReference type="SMART" id="SM00327">
    <property type="entry name" value="VWA"/>
    <property type="match status" value="1"/>
</dbReference>
<feature type="region of interest" description="Disordered" evidence="1">
    <location>
        <begin position="95"/>
        <end position="132"/>
    </location>
</feature>
<dbReference type="Gene3D" id="3.40.50.410">
    <property type="entry name" value="von Willebrand factor, type A domain"/>
    <property type="match status" value="1"/>
</dbReference>
<feature type="compositionally biased region" description="Low complexity" evidence="1">
    <location>
        <begin position="119"/>
        <end position="130"/>
    </location>
</feature>
<evidence type="ECO:0000256" key="1">
    <source>
        <dbReference type="SAM" id="MobiDB-lite"/>
    </source>
</evidence>
<dbReference type="InterPro" id="IPR008912">
    <property type="entry name" value="Uncharacterised_CoxE"/>
</dbReference>
<reference evidence="3 4" key="1">
    <citation type="submission" date="2022-04" db="EMBL/GenBank/DDBJ databases">
        <title>Rhizobium coralii sp. nov., isolated from coral Turbinaria peltata.</title>
        <authorList>
            <person name="Sun H."/>
        </authorList>
    </citation>
    <scope>NUCLEOTIDE SEQUENCE [LARGE SCALE GENOMIC DNA]</scope>
    <source>
        <strain evidence="3 4">NTR19</strain>
    </source>
</reference>
<gene>
    <name evidence="3" type="ORF">M0654_13960</name>
</gene>
<accession>A0ABT0IT92</accession>
<dbReference type="RefSeq" id="WP_248683660.1">
    <property type="nucleotide sequence ID" value="NZ_JALPRY010000015.1"/>
</dbReference>
<evidence type="ECO:0000259" key="2">
    <source>
        <dbReference type="SMART" id="SM00327"/>
    </source>
</evidence>